<evidence type="ECO:0000256" key="3">
    <source>
        <dbReference type="ARBA" id="ARBA00022737"/>
    </source>
</evidence>
<keyword evidence="5" id="KW-0862">Zinc</keyword>
<keyword evidence="3" id="KW-0677">Repeat</keyword>
<dbReference type="GO" id="GO:0000977">
    <property type="term" value="F:RNA polymerase II transcription regulatory region sequence-specific DNA binding"/>
    <property type="evidence" value="ECO:0007669"/>
    <property type="project" value="TreeGrafter"/>
</dbReference>
<dbReference type="InterPro" id="IPR036236">
    <property type="entry name" value="Znf_C2H2_sf"/>
</dbReference>
<reference evidence="10" key="2">
    <citation type="submission" date="2025-09" db="UniProtKB">
        <authorList>
            <consortium name="Ensembl"/>
        </authorList>
    </citation>
    <scope>IDENTIFICATION</scope>
</reference>
<evidence type="ECO:0000256" key="2">
    <source>
        <dbReference type="ARBA" id="ARBA00022723"/>
    </source>
</evidence>
<dbReference type="GeneTree" id="ENSGT01150000286944"/>
<name>A0A8C5BJL9_GADMO</name>
<evidence type="ECO:0000256" key="6">
    <source>
        <dbReference type="ARBA" id="ARBA00023242"/>
    </source>
</evidence>
<feature type="domain" description="C2H2-type" evidence="9">
    <location>
        <begin position="275"/>
        <end position="320"/>
    </location>
</feature>
<dbReference type="FunFam" id="3.30.160.60:FF:000260">
    <property type="entry name" value="Spalt-like transcription factor 1"/>
    <property type="match status" value="1"/>
</dbReference>
<dbReference type="SMART" id="SM00355">
    <property type="entry name" value="ZnF_C2H2"/>
    <property type="match status" value="3"/>
</dbReference>
<keyword evidence="11" id="KW-1185">Reference proteome</keyword>
<dbReference type="GO" id="GO:0005634">
    <property type="term" value="C:nucleus"/>
    <property type="evidence" value="ECO:0007669"/>
    <property type="project" value="UniProtKB-SubCell"/>
</dbReference>
<evidence type="ECO:0000313" key="11">
    <source>
        <dbReference type="Proteomes" id="UP000694546"/>
    </source>
</evidence>
<accession>A0A8C5BJL9</accession>
<reference evidence="10" key="1">
    <citation type="submission" date="2025-08" db="UniProtKB">
        <authorList>
            <consortium name="Ensembl"/>
        </authorList>
    </citation>
    <scope>IDENTIFICATION</scope>
</reference>
<comment type="subcellular location">
    <subcellularLocation>
        <location evidence="1">Nucleus</location>
    </subcellularLocation>
</comment>
<dbReference type="Ensembl" id="ENSGMOT00000056116.1">
    <property type="protein sequence ID" value="ENSGMOP00000045108.1"/>
    <property type="gene ID" value="ENSGMOG00000018506.2"/>
</dbReference>
<dbReference type="InterPro" id="IPR050717">
    <property type="entry name" value="C2H2-ZF_Transcription_Reg"/>
</dbReference>
<evidence type="ECO:0000256" key="4">
    <source>
        <dbReference type="ARBA" id="ARBA00022771"/>
    </source>
</evidence>
<feature type="region of interest" description="Disordered" evidence="8">
    <location>
        <begin position="176"/>
        <end position="196"/>
    </location>
</feature>
<evidence type="ECO:0000256" key="7">
    <source>
        <dbReference type="PROSITE-ProRule" id="PRU00042"/>
    </source>
</evidence>
<feature type="domain" description="C2H2-type" evidence="9">
    <location>
        <begin position="247"/>
        <end position="274"/>
    </location>
</feature>
<dbReference type="InterPro" id="IPR013087">
    <property type="entry name" value="Znf_C2H2_type"/>
</dbReference>
<keyword evidence="6" id="KW-0539">Nucleus</keyword>
<feature type="region of interest" description="Disordered" evidence="8">
    <location>
        <begin position="1"/>
        <end position="52"/>
    </location>
</feature>
<dbReference type="PROSITE" id="PS50157">
    <property type="entry name" value="ZINC_FINGER_C2H2_2"/>
    <property type="match status" value="3"/>
</dbReference>
<dbReference type="GO" id="GO:0008270">
    <property type="term" value="F:zinc ion binding"/>
    <property type="evidence" value="ECO:0007669"/>
    <property type="project" value="UniProtKB-KW"/>
</dbReference>
<dbReference type="FunFam" id="3.30.160.60:FF:000744">
    <property type="entry name" value="zinc finger E-box-binding homeobox 1"/>
    <property type="match status" value="1"/>
</dbReference>
<dbReference type="AlphaFoldDB" id="A0A8C5BJL9"/>
<keyword evidence="4 7" id="KW-0863">Zinc-finger</keyword>
<dbReference type="PROSITE" id="PS00028">
    <property type="entry name" value="ZINC_FINGER_C2H2_1"/>
    <property type="match status" value="3"/>
</dbReference>
<evidence type="ECO:0000256" key="8">
    <source>
        <dbReference type="SAM" id="MobiDB-lite"/>
    </source>
</evidence>
<dbReference type="PANTHER" id="PTHR14196:SF12">
    <property type="entry name" value="ZINC FINGER PROTEIN 208-LIKE"/>
    <property type="match status" value="1"/>
</dbReference>
<dbReference type="FunFam" id="3.30.160.60:FF:002343">
    <property type="entry name" value="Zinc finger protein 33A"/>
    <property type="match status" value="1"/>
</dbReference>
<dbReference type="SUPFAM" id="SSF57667">
    <property type="entry name" value="beta-beta-alpha zinc fingers"/>
    <property type="match status" value="2"/>
</dbReference>
<dbReference type="GO" id="GO:0000981">
    <property type="term" value="F:DNA-binding transcription factor activity, RNA polymerase II-specific"/>
    <property type="evidence" value="ECO:0007669"/>
    <property type="project" value="TreeGrafter"/>
</dbReference>
<protein>
    <recommendedName>
        <fullName evidence="9">C2H2-type domain-containing protein</fullName>
    </recommendedName>
</protein>
<evidence type="ECO:0000259" key="9">
    <source>
        <dbReference type="PROSITE" id="PS50157"/>
    </source>
</evidence>
<dbReference type="PANTHER" id="PTHR14196">
    <property type="entry name" value="ODD-SKIPPED - RELATED"/>
    <property type="match status" value="1"/>
</dbReference>
<feature type="domain" description="C2H2-type" evidence="9">
    <location>
        <begin position="321"/>
        <end position="348"/>
    </location>
</feature>
<evidence type="ECO:0000256" key="5">
    <source>
        <dbReference type="ARBA" id="ARBA00022833"/>
    </source>
</evidence>
<dbReference type="Gene3D" id="3.30.160.60">
    <property type="entry name" value="Classic Zinc Finger"/>
    <property type="match status" value="4"/>
</dbReference>
<keyword evidence="2" id="KW-0479">Metal-binding</keyword>
<proteinExistence type="predicted"/>
<dbReference type="Proteomes" id="UP000694546">
    <property type="component" value="Chromosome 8"/>
</dbReference>
<evidence type="ECO:0000256" key="1">
    <source>
        <dbReference type="ARBA" id="ARBA00004123"/>
    </source>
</evidence>
<dbReference type="Pfam" id="PF00096">
    <property type="entry name" value="zf-C2H2"/>
    <property type="match status" value="3"/>
</dbReference>
<organism evidence="10 11">
    <name type="scientific">Gadus morhua</name>
    <name type="common">Atlantic cod</name>
    <dbReference type="NCBI Taxonomy" id="8049"/>
    <lineage>
        <taxon>Eukaryota</taxon>
        <taxon>Metazoa</taxon>
        <taxon>Chordata</taxon>
        <taxon>Craniata</taxon>
        <taxon>Vertebrata</taxon>
        <taxon>Euteleostomi</taxon>
        <taxon>Actinopterygii</taxon>
        <taxon>Neopterygii</taxon>
        <taxon>Teleostei</taxon>
        <taxon>Neoteleostei</taxon>
        <taxon>Acanthomorphata</taxon>
        <taxon>Zeiogadaria</taxon>
        <taxon>Gadariae</taxon>
        <taxon>Gadiformes</taxon>
        <taxon>Gadoidei</taxon>
        <taxon>Gadidae</taxon>
        <taxon>Gadus</taxon>
    </lineage>
</organism>
<evidence type="ECO:0000313" key="10">
    <source>
        <dbReference type="Ensembl" id="ENSGMOP00000045108.1"/>
    </source>
</evidence>
<sequence>MCLTRTQAKGPHLRYKSRGSLERRPSPTLERPWPSREQNRPALKGNLERGEQTPCTTQLDSVLLTIWVWQRASRLVHRLPQESAARLALLSAQGLYSKTLLPVSSLLSAIISTVKDELLHEEAHPTTGFPVKSGPEVKVAAQPLNPCPGGSHPAREASGSPAEDVKVFDRDRELWLPGPHVKKNPGTSNGVMGRSIPSDNATSLTRYSSPGSFGETGMSANFNCMPWQPHWARRNPSFEPAKPKKCFVCPFCCKVFERSGHLERHVRIHTGEKPYGCQICGRFFNQKGSLKIHLKTHRTGYFQCSSHLNIHHRTHTGEKPYGCGQCGKRFTQQSSLRVHQRTHSGERPYSCTQCDCSLVHPFPDPYRVNSAGL</sequence>